<feature type="transmembrane region" description="Helical" evidence="2">
    <location>
        <begin position="336"/>
        <end position="356"/>
    </location>
</feature>
<protein>
    <recommendedName>
        <fullName evidence="5">Glycosyltransferase RgtA/B/C/D-like domain-containing protein</fullName>
    </recommendedName>
</protein>
<sequence length="425" mass="45269">MVPDLGLGPEIWLLLTLLLCVSIFVSFRRPWSLRNLDLLLLFILAPGIMALVGGAQRAPIVPYLWLFLGSGLWLLRCLLDLGLPRRPALEPNLNVPGLTCLSAGMIALIVAETINLPIREGEARNPATSEDADLDRHGAVSAVSRVPSGGPDETLPVTTRPGVVRWRSTQIIISRVLAGLAHIGVVAGLITLARRHFGRPVAGLSAAALYLVLPYTRIEAVDSGQVLPAALIVAALIWHEVPSRAGAAIGLAAGWMPACVGLVPLWIGFYRGRHARHFAAASLGMAGISVVIGRSVPGLSKWAEAMGARGLAEAGLLPGLEPATTGGLWSGIDPVYRFPVLVAYLALVVVVSVWPLQKNLGELIALSAAVLLASQFWYLEKGGTMVLLYLPLLLLMMFRPNLNSKRAPRPTPRASEEPATPLARG</sequence>
<dbReference type="RefSeq" id="WP_145266953.1">
    <property type="nucleotide sequence ID" value="NZ_CP036426.1"/>
</dbReference>
<dbReference type="Proteomes" id="UP000317835">
    <property type="component" value="Chromosome"/>
</dbReference>
<dbReference type="OrthoDB" id="256769at2"/>
<dbReference type="EMBL" id="CP036426">
    <property type="protein sequence ID" value="QDV32686.1"/>
    <property type="molecule type" value="Genomic_DNA"/>
</dbReference>
<keyword evidence="2" id="KW-0472">Membrane</keyword>
<feature type="transmembrane region" description="Helical" evidence="2">
    <location>
        <begin position="245"/>
        <end position="266"/>
    </location>
</feature>
<feature type="region of interest" description="Disordered" evidence="1">
    <location>
        <begin position="405"/>
        <end position="425"/>
    </location>
</feature>
<name>A0A518GVQ9_9BACT</name>
<dbReference type="KEGG" id="tpla:ElP_05210"/>
<evidence type="ECO:0008006" key="5">
    <source>
        <dbReference type="Google" id="ProtNLM"/>
    </source>
</evidence>
<gene>
    <name evidence="3" type="ORF">ElP_05210</name>
</gene>
<feature type="transmembrane region" description="Helical" evidence="2">
    <location>
        <begin position="38"/>
        <end position="56"/>
    </location>
</feature>
<evidence type="ECO:0000313" key="3">
    <source>
        <dbReference type="EMBL" id="QDV32686.1"/>
    </source>
</evidence>
<evidence type="ECO:0000256" key="2">
    <source>
        <dbReference type="SAM" id="Phobius"/>
    </source>
</evidence>
<accession>A0A518GVQ9</accession>
<feature type="transmembrane region" description="Helical" evidence="2">
    <location>
        <begin position="6"/>
        <end position="26"/>
    </location>
</feature>
<reference evidence="3 4" key="1">
    <citation type="submission" date="2019-02" db="EMBL/GenBank/DDBJ databases">
        <title>Deep-cultivation of Planctomycetes and their phenomic and genomic characterization uncovers novel biology.</title>
        <authorList>
            <person name="Wiegand S."/>
            <person name="Jogler M."/>
            <person name="Boedeker C."/>
            <person name="Pinto D."/>
            <person name="Vollmers J."/>
            <person name="Rivas-Marin E."/>
            <person name="Kohn T."/>
            <person name="Peeters S.H."/>
            <person name="Heuer A."/>
            <person name="Rast P."/>
            <person name="Oberbeckmann S."/>
            <person name="Bunk B."/>
            <person name="Jeske O."/>
            <person name="Meyerdierks A."/>
            <person name="Storesund J.E."/>
            <person name="Kallscheuer N."/>
            <person name="Luecker S."/>
            <person name="Lage O.M."/>
            <person name="Pohl T."/>
            <person name="Merkel B.J."/>
            <person name="Hornburger P."/>
            <person name="Mueller R.-W."/>
            <person name="Bruemmer F."/>
            <person name="Labrenz M."/>
            <person name="Spormann A.M."/>
            <person name="Op den Camp H."/>
            <person name="Overmann J."/>
            <person name="Amann R."/>
            <person name="Jetten M.S.M."/>
            <person name="Mascher T."/>
            <person name="Medema M.H."/>
            <person name="Devos D.P."/>
            <person name="Kaster A.-K."/>
            <person name="Ovreas L."/>
            <person name="Rohde M."/>
            <person name="Galperin M.Y."/>
            <person name="Jogler C."/>
        </authorList>
    </citation>
    <scope>NUCLEOTIDE SEQUENCE [LARGE SCALE GENOMIC DNA]</scope>
    <source>
        <strain evidence="3 4">ElP</strain>
    </source>
</reference>
<evidence type="ECO:0000313" key="4">
    <source>
        <dbReference type="Proteomes" id="UP000317835"/>
    </source>
</evidence>
<keyword evidence="4" id="KW-1185">Reference proteome</keyword>
<feature type="transmembrane region" description="Helical" evidence="2">
    <location>
        <begin position="385"/>
        <end position="402"/>
    </location>
</feature>
<keyword evidence="2" id="KW-0812">Transmembrane</keyword>
<dbReference type="AlphaFoldDB" id="A0A518GVQ9"/>
<evidence type="ECO:0000256" key="1">
    <source>
        <dbReference type="SAM" id="MobiDB-lite"/>
    </source>
</evidence>
<feature type="transmembrane region" description="Helical" evidence="2">
    <location>
        <begin position="172"/>
        <end position="191"/>
    </location>
</feature>
<proteinExistence type="predicted"/>
<keyword evidence="2" id="KW-1133">Transmembrane helix</keyword>
<organism evidence="3 4">
    <name type="scientific">Tautonia plasticadhaerens</name>
    <dbReference type="NCBI Taxonomy" id="2527974"/>
    <lineage>
        <taxon>Bacteria</taxon>
        <taxon>Pseudomonadati</taxon>
        <taxon>Planctomycetota</taxon>
        <taxon>Planctomycetia</taxon>
        <taxon>Isosphaerales</taxon>
        <taxon>Isosphaeraceae</taxon>
        <taxon>Tautonia</taxon>
    </lineage>
</organism>
<feature type="transmembrane region" description="Helical" evidence="2">
    <location>
        <begin position="62"/>
        <end position="79"/>
    </location>
</feature>